<dbReference type="STRING" id="1221500.ABE65_004225"/>
<protein>
    <recommendedName>
        <fullName evidence="7">Peptidoglycan-binding protein</fullName>
    </recommendedName>
</protein>
<dbReference type="PANTHER" id="PTHR39160">
    <property type="entry name" value="CELL WALL-BINDING PROTEIN YOCH"/>
    <property type="match status" value="1"/>
</dbReference>
<evidence type="ECO:0000313" key="5">
    <source>
        <dbReference type="EMBL" id="ANC76058.1"/>
    </source>
</evidence>
<dbReference type="EMBL" id="CP015378">
    <property type="protein sequence ID" value="ANC76058.1"/>
    <property type="molecule type" value="Genomic_DNA"/>
</dbReference>
<gene>
    <name evidence="5" type="ORF">ABE65_004225</name>
</gene>
<name>A0A160IJ32_9BACL</name>
<feature type="domain" description="3D" evidence="4">
    <location>
        <begin position="134"/>
        <end position="195"/>
    </location>
</feature>
<feature type="signal peptide" evidence="2">
    <location>
        <begin position="1"/>
        <end position="25"/>
    </location>
</feature>
<dbReference type="CDD" id="cd22786">
    <property type="entry name" value="DPBB_YuiC-like"/>
    <property type="match status" value="1"/>
</dbReference>
<dbReference type="Gene3D" id="2.40.40.10">
    <property type="entry name" value="RlpA-like domain"/>
    <property type="match status" value="1"/>
</dbReference>
<dbReference type="InterPro" id="IPR036908">
    <property type="entry name" value="RlpA-like_sf"/>
</dbReference>
<dbReference type="Pfam" id="PF06725">
    <property type="entry name" value="3D"/>
    <property type="match status" value="1"/>
</dbReference>
<dbReference type="InterPro" id="IPR036365">
    <property type="entry name" value="PGBD-like_sf"/>
</dbReference>
<dbReference type="InterPro" id="IPR036366">
    <property type="entry name" value="PGBDSf"/>
</dbReference>
<evidence type="ECO:0000313" key="6">
    <source>
        <dbReference type="Proteomes" id="UP000076623"/>
    </source>
</evidence>
<dbReference type="InterPro" id="IPR010611">
    <property type="entry name" value="3D_dom"/>
</dbReference>
<dbReference type="SUPFAM" id="SSF50685">
    <property type="entry name" value="Barwin-like endoglucanases"/>
    <property type="match status" value="1"/>
</dbReference>
<dbReference type="Proteomes" id="UP000076623">
    <property type="component" value="Chromosome"/>
</dbReference>
<dbReference type="InterPro" id="IPR051933">
    <property type="entry name" value="Resuscitation_pf_RpfB"/>
</dbReference>
<feature type="domain" description="Peptidoglycan binding-like" evidence="3">
    <location>
        <begin position="39"/>
        <end position="92"/>
    </location>
</feature>
<dbReference type="PANTHER" id="PTHR39160:SF4">
    <property type="entry name" value="RESUSCITATION-PROMOTING FACTOR RPFB"/>
    <property type="match status" value="1"/>
</dbReference>
<evidence type="ECO:0008006" key="7">
    <source>
        <dbReference type="Google" id="ProtNLM"/>
    </source>
</evidence>
<dbReference type="GO" id="GO:0004553">
    <property type="term" value="F:hydrolase activity, hydrolyzing O-glycosyl compounds"/>
    <property type="evidence" value="ECO:0007669"/>
    <property type="project" value="InterPro"/>
</dbReference>
<feature type="chain" id="PRO_5007815939" description="Peptidoglycan-binding protein" evidence="2">
    <location>
        <begin position="26"/>
        <end position="195"/>
    </location>
</feature>
<dbReference type="AlphaFoldDB" id="A0A160IJ32"/>
<dbReference type="Gene3D" id="1.10.101.10">
    <property type="entry name" value="PGBD-like superfamily/PGBD"/>
    <property type="match status" value="1"/>
</dbReference>
<organism evidence="5 6">
    <name type="scientific">Fictibacillus phosphorivorans</name>
    <dbReference type="NCBI Taxonomy" id="1221500"/>
    <lineage>
        <taxon>Bacteria</taxon>
        <taxon>Bacillati</taxon>
        <taxon>Bacillota</taxon>
        <taxon>Bacilli</taxon>
        <taxon>Bacillales</taxon>
        <taxon>Fictibacillaceae</taxon>
        <taxon>Fictibacillus</taxon>
    </lineage>
</organism>
<dbReference type="Pfam" id="PF01471">
    <property type="entry name" value="PG_binding_1"/>
    <property type="match status" value="1"/>
</dbReference>
<dbReference type="RefSeq" id="WP_066391636.1">
    <property type="nucleotide sequence ID" value="NZ_CP015378.1"/>
</dbReference>
<dbReference type="GO" id="GO:0019867">
    <property type="term" value="C:outer membrane"/>
    <property type="evidence" value="ECO:0007669"/>
    <property type="project" value="InterPro"/>
</dbReference>
<sequence>MKKKWVITGALAFGLLVSAPVSGFAAMGDHTLRPGTWDNDVYELQGKLKALGFYDFAVTTGYYGPVTKQAVTDYQRAKSLSVDGIAGPQTFNSIQNNITKKSMTVAATAYTASCEGCSGTTFNGTNLKEIPYAKVVAVDPNVIPIGSVVYVPGYGYAVADDTGGGINGNEIDIFMKNYSDAINWGRKSVNITIIN</sequence>
<keyword evidence="1 2" id="KW-0732">Signal</keyword>
<accession>A0A160IJ32</accession>
<evidence type="ECO:0000259" key="4">
    <source>
        <dbReference type="Pfam" id="PF06725"/>
    </source>
</evidence>
<evidence type="ECO:0000256" key="2">
    <source>
        <dbReference type="SAM" id="SignalP"/>
    </source>
</evidence>
<reference evidence="5 6" key="1">
    <citation type="submission" date="2016-04" db="EMBL/GenBank/DDBJ databases">
        <title>Complete genome sequence of Fictibacillus phosphorivorans G25-29, a strain toxic to nematodes.</title>
        <authorList>
            <person name="Zheng Z."/>
        </authorList>
    </citation>
    <scope>NUCLEOTIDE SEQUENCE [LARGE SCALE GENOMIC DNA]</scope>
    <source>
        <strain evidence="5 6">G25-29</strain>
    </source>
</reference>
<evidence type="ECO:0000256" key="1">
    <source>
        <dbReference type="ARBA" id="ARBA00022729"/>
    </source>
</evidence>
<keyword evidence="6" id="KW-1185">Reference proteome</keyword>
<dbReference type="KEGG" id="fpn:ABE65_004225"/>
<proteinExistence type="predicted"/>
<dbReference type="GO" id="GO:0009254">
    <property type="term" value="P:peptidoglycan turnover"/>
    <property type="evidence" value="ECO:0007669"/>
    <property type="project" value="InterPro"/>
</dbReference>
<dbReference type="SUPFAM" id="SSF47090">
    <property type="entry name" value="PGBD-like"/>
    <property type="match status" value="1"/>
</dbReference>
<evidence type="ECO:0000259" key="3">
    <source>
        <dbReference type="Pfam" id="PF01471"/>
    </source>
</evidence>
<dbReference type="InterPro" id="IPR002477">
    <property type="entry name" value="Peptidoglycan-bd-like"/>
</dbReference>